<gene>
    <name evidence="2" type="ORF">Scep_024207</name>
</gene>
<evidence type="ECO:0000256" key="1">
    <source>
        <dbReference type="SAM" id="MobiDB-lite"/>
    </source>
</evidence>
<name>A0AAP0EYZ3_9MAGN</name>
<reference evidence="2 3" key="1">
    <citation type="submission" date="2024-01" db="EMBL/GenBank/DDBJ databases">
        <title>Genome assemblies of Stephania.</title>
        <authorList>
            <person name="Yang L."/>
        </authorList>
    </citation>
    <scope>NUCLEOTIDE SEQUENCE [LARGE SCALE GENOMIC DNA]</scope>
    <source>
        <strain evidence="2">JXDWG</strain>
        <tissue evidence="2">Leaf</tissue>
    </source>
</reference>
<protein>
    <submittedName>
        <fullName evidence="2">Uncharacterized protein</fullName>
    </submittedName>
</protein>
<dbReference type="AlphaFoldDB" id="A0AAP0EYZ3"/>
<keyword evidence="3" id="KW-1185">Reference proteome</keyword>
<dbReference type="Proteomes" id="UP001419268">
    <property type="component" value="Unassembled WGS sequence"/>
</dbReference>
<feature type="region of interest" description="Disordered" evidence="1">
    <location>
        <begin position="1"/>
        <end position="24"/>
    </location>
</feature>
<evidence type="ECO:0000313" key="3">
    <source>
        <dbReference type="Proteomes" id="UP001419268"/>
    </source>
</evidence>
<organism evidence="2 3">
    <name type="scientific">Stephania cephalantha</name>
    <dbReference type="NCBI Taxonomy" id="152367"/>
    <lineage>
        <taxon>Eukaryota</taxon>
        <taxon>Viridiplantae</taxon>
        <taxon>Streptophyta</taxon>
        <taxon>Embryophyta</taxon>
        <taxon>Tracheophyta</taxon>
        <taxon>Spermatophyta</taxon>
        <taxon>Magnoliopsida</taxon>
        <taxon>Ranunculales</taxon>
        <taxon>Menispermaceae</taxon>
        <taxon>Menispermoideae</taxon>
        <taxon>Cissampelideae</taxon>
        <taxon>Stephania</taxon>
    </lineage>
</organism>
<feature type="compositionally biased region" description="Polar residues" evidence="1">
    <location>
        <begin position="1"/>
        <end position="14"/>
    </location>
</feature>
<evidence type="ECO:0000313" key="2">
    <source>
        <dbReference type="EMBL" id="KAK9100777.1"/>
    </source>
</evidence>
<sequence>MMTNFSAQPSTTLTGGMHKPTSLRPSATSAAWLGTSATVDSISLIILFTFPPPQASLLMMEWLTLAQSNVL</sequence>
<dbReference type="EMBL" id="JBBNAG010000010">
    <property type="protein sequence ID" value="KAK9100777.1"/>
    <property type="molecule type" value="Genomic_DNA"/>
</dbReference>
<accession>A0AAP0EYZ3</accession>
<proteinExistence type="predicted"/>
<comment type="caution">
    <text evidence="2">The sequence shown here is derived from an EMBL/GenBank/DDBJ whole genome shotgun (WGS) entry which is preliminary data.</text>
</comment>